<proteinExistence type="predicted"/>
<gene>
    <name evidence="1" type="ORF">SDC9_74770</name>
</gene>
<reference evidence="1" key="1">
    <citation type="submission" date="2019-08" db="EMBL/GenBank/DDBJ databases">
        <authorList>
            <person name="Kucharzyk K."/>
            <person name="Murdoch R.W."/>
            <person name="Higgins S."/>
            <person name="Loffler F."/>
        </authorList>
    </citation>
    <scope>NUCLEOTIDE SEQUENCE</scope>
</reference>
<evidence type="ECO:0000313" key="1">
    <source>
        <dbReference type="EMBL" id="MPM28250.1"/>
    </source>
</evidence>
<organism evidence="1">
    <name type="scientific">bioreactor metagenome</name>
    <dbReference type="NCBI Taxonomy" id="1076179"/>
    <lineage>
        <taxon>unclassified sequences</taxon>
        <taxon>metagenomes</taxon>
        <taxon>ecological metagenomes</taxon>
    </lineage>
</organism>
<dbReference type="EMBL" id="VSSQ01005203">
    <property type="protein sequence ID" value="MPM28250.1"/>
    <property type="molecule type" value="Genomic_DNA"/>
</dbReference>
<accession>A0A644YIP6</accession>
<name>A0A644YIP6_9ZZZZ</name>
<comment type="caution">
    <text evidence="1">The sequence shown here is derived from an EMBL/GenBank/DDBJ whole genome shotgun (WGS) entry which is preliminary data.</text>
</comment>
<dbReference type="AlphaFoldDB" id="A0A644YIP6"/>
<protein>
    <submittedName>
        <fullName evidence="1">Uncharacterized protein</fullName>
    </submittedName>
</protein>
<sequence length="228" mass="25118">MGAMRFSLESKAVCAGRLFFEDAAEQQIERDGQVAVGIIFLGVDIGVDDEVLVDRKQHLRCAVRVHALEFAGLPAKSEDTRDHPHGLAVDLLVGIDSREHRKDRGVVFEQVAELFIPRQVKQRAFAELRQLAARGGFAVHRLFDARLPAEHDIAHRLLVKVALAGSVGVHAGVGHAEFAGDILQRRLFVAVARKHLERRVQNYLFVEFVSHGVTSLSAIIQMGGVAIL</sequence>